<dbReference type="Gene3D" id="3.30.565.10">
    <property type="entry name" value="Histidine kinase-like ATPase, C-terminal domain"/>
    <property type="match status" value="1"/>
</dbReference>
<dbReference type="PANTHER" id="PTHR24421">
    <property type="entry name" value="NITRATE/NITRITE SENSOR PROTEIN NARX-RELATED"/>
    <property type="match status" value="1"/>
</dbReference>
<feature type="domain" description="Histidine kinase/HSP90-like ATPase" evidence="6">
    <location>
        <begin position="406"/>
        <end position="491"/>
    </location>
</feature>
<evidence type="ECO:0000313" key="9">
    <source>
        <dbReference type="Proteomes" id="UP001206895"/>
    </source>
</evidence>
<feature type="domain" description="Phage shock protein PspC N-terminal" evidence="7">
    <location>
        <begin position="100"/>
        <end position="155"/>
    </location>
</feature>
<feature type="transmembrane region" description="Helical" evidence="5">
    <location>
        <begin position="27"/>
        <end position="45"/>
    </location>
</feature>
<dbReference type="InterPro" id="IPR003594">
    <property type="entry name" value="HATPase_dom"/>
</dbReference>
<comment type="caution">
    <text evidence="8">The sequence shown here is derived from an EMBL/GenBank/DDBJ whole genome shotgun (WGS) entry which is preliminary data.</text>
</comment>
<feature type="region of interest" description="Disordered" evidence="4">
    <location>
        <begin position="472"/>
        <end position="506"/>
    </location>
</feature>
<keyword evidence="5" id="KW-0472">Membrane</keyword>
<gene>
    <name evidence="8" type="ORF">LX13_000186</name>
</gene>
<feature type="transmembrane region" description="Helical" evidence="5">
    <location>
        <begin position="195"/>
        <end position="211"/>
    </location>
</feature>
<evidence type="ECO:0000256" key="5">
    <source>
        <dbReference type="SAM" id="Phobius"/>
    </source>
</evidence>
<dbReference type="InterPro" id="IPR050482">
    <property type="entry name" value="Sensor_HK_TwoCompSys"/>
</dbReference>
<keyword evidence="3" id="KW-0902">Two-component regulatory system</keyword>
<evidence type="ECO:0000259" key="6">
    <source>
        <dbReference type="Pfam" id="PF02518"/>
    </source>
</evidence>
<protein>
    <submittedName>
        <fullName evidence="8">Phage shock protein C (PspC) family protein</fullName>
    </submittedName>
</protein>
<evidence type="ECO:0000256" key="2">
    <source>
        <dbReference type="ARBA" id="ARBA00022777"/>
    </source>
</evidence>
<dbReference type="SUPFAM" id="SSF55874">
    <property type="entry name" value="ATPase domain of HSP90 chaperone/DNA topoisomerase II/histidine kinase"/>
    <property type="match status" value="1"/>
</dbReference>
<keyword evidence="2" id="KW-0418">Kinase</keyword>
<reference evidence="8 9" key="1">
    <citation type="submission" date="2022-06" db="EMBL/GenBank/DDBJ databases">
        <title>Genomic Encyclopedia of Archaeal and Bacterial Type Strains, Phase II (KMG-II): from individual species to whole genera.</title>
        <authorList>
            <person name="Goeker M."/>
        </authorList>
    </citation>
    <scope>NUCLEOTIDE SEQUENCE [LARGE SCALE GENOMIC DNA]</scope>
    <source>
        <strain evidence="8 9">DSM 44693</strain>
    </source>
</reference>
<dbReference type="PANTHER" id="PTHR24421:SF61">
    <property type="entry name" value="OXYGEN SENSOR HISTIDINE KINASE NREB"/>
    <property type="match status" value="1"/>
</dbReference>
<dbReference type="EMBL" id="JAMTCJ010000001">
    <property type="protein sequence ID" value="MCP2174379.1"/>
    <property type="molecule type" value="Genomic_DNA"/>
</dbReference>
<dbReference type="CDD" id="cd16917">
    <property type="entry name" value="HATPase_UhpB-NarQ-NarX-like"/>
    <property type="match status" value="1"/>
</dbReference>
<feature type="transmembrane region" description="Helical" evidence="5">
    <location>
        <begin position="231"/>
        <end position="252"/>
    </location>
</feature>
<accession>A0ABT1H830</accession>
<evidence type="ECO:0000256" key="3">
    <source>
        <dbReference type="ARBA" id="ARBA00023012"/>
    </source>
</evidence>
<name>A0ABT1H830_9NOCA</name>
<keyword evidence="5" id="KW-0812">Transmembrane</keyword>
<feature type="compositionally biased region" description="Basic and acidic residues" evidence="4">
    <location>
        <begin position="489"/>
        <end position="506"/>
    </location>
</feature>
<feature type="transmembrane region" description="Helical" evidence="5">
    <location>
        <begin position="130"/>
        <end position="150"/>
    </location>
</feature>
<sequence length="506" mass="53629">MPAHTPATVPSAFGRTGRVFHMRSNDSALGVAVVVFIPIIFTGALPSTPSGFTLKSAPTATPDSGLSLMCGCGLPCQYRRVDAPARQRSSDSGSTPLPERIARRDAGRIIGGVAGGVADHLGVDPVRVRIVFVVLSALAGAGVCAYGLLWFFCPPGSDTTPPARGERTQAYGLAVVGIVAVIVVGFAASGTPAEYLVPLVVVAIGATLVWREFDSPEHASPANDSRSAVLTWTRVIGGGVLVIAGLAVVVLATNRSFGGLSATLLAVGATLLGVVLLTVPLWMRMLRTVNAERAARIRTAERDEIAAHLHDSVLQTLALIQKQANRPDEVARLARGQERELRRWLFGERERSGSSLAAALEIVAGDVEDAYGIEVDVVTVGDLAWPRGAAATDVAESKRWAALIGATREALINAAKHSGERKVDVFAEVTGDAVDVFVRDRGRGFDPDRIPDDRQGVAKSIRARLERSDGTVVIKTGPDRGTEVAMSMPRREHTADPMTQNEKRNR</sequence>
<keyword evidence="9" id="KW-1185">Reference proteome</keyword>
<keyword evidence="1" id="KW-0808">Transferase</keyword>
<feature type="transmembrane region" description="Helical" evidence="5">
    <location>
        <begin position="264"/>
        <end position="283"/>
    </location>
</feature>
<dbReference type="InterPro" id="IPR036890">
    <property type="entry name" value="HATPase_C_sf"/>
</dbReference>
<keyword evidence="5" id="KW-1133">Transmembrane helix</keyword>
<dbReference type="Proteomes" id="UP001206895">
    <property type="component" value="Unassembled WGS sequence"/>
</dbReference>
<dbReference type="Pfam" id="PF04024">
    <property type="entry name" value="PspC"/>
    <property type="match status" value="1"/>
</dbReference>
<evidence type="ECO:0000256" key="4">
    <source>
        <dbReference type="SAM" id="MobiDB-lite"/>
    </source>
</evidence>
<evidence type="ECO:0000259" key="7">
    <source>
        <dbReference type="Pfam" id="PF04024"/>
    </source>
</evidence>
<proteinExistence type="predicted"/>
<evidence type="ECO:0000313" key="8">
    <source>
        <dbReference type="EMBL" id="MCP2174379.1"/>
    </source>
</evidence>
<feature type="transmembrane region" description="Helical" evidence="5">
    <location>
        <begin position="170"/>
        <end position="188"/>
    </location>
</feature>
<evidence type="ECO:0000256" key="1">
    <source>
        <dbReference type="ARBA" id="ARBA00022679"/>
    </source>
</evidence>
<organism evidence="8 9">
    <name type="scientific">Williamsia maris</name>
    <dbReference type="NCBI Taxonomy" id="72806"/>
    <lineage>
        <taxon>Bacteria</taxon>
        <taxon>Bacillati</taxon>
        <taxon>Actinomycetota</taxon>
        <taxon>Actinomycetes</taxon>
        <taxon>Mycobacteriales</taxon>
        <taxon>Nocardiaceae</taxon>
        <taxon>Williamsia</taxon>
    </lineage>
</organism>
<dbReference type="Pfam" id="PF02518">
    <property type="entry name" value="HATPase_c"/>
    <property type="match status" value="1"/>
</dbReference>
<dbReference type="InterPro" id="IPR007168">
    <property type="entry name" value="Phageshock_PspC_N"/>
</dbReference>